<comment type="caution">
    <text evidence="5">The sequence shown here is derived from an EMBL/GenBank/DDBJ whole genome shotgun (WGS) entry which is preliminary data.</text>
</comment>
<gene>
    <name evidence="5" type="ORF">NCGR_LOCUS49233</name>
</gene>
<evidence type="ECO:0000256" key="2">
    <source>
        <dbReference type="ARBA" id="ARBA00022540"/>
    </source>
</evidence>
<keyword evidence="6" id="KW-1185">Reference proteome</keyword>
<dbReference type="PANTHER" id="PTHR10317">
    <property type="entry name" value="EUKARYOTIC TRANSLATION INITIATION FACTOR 3 SUBUNIT E"/>
    <property type="match status" value="1"/>
</dbReference>
<dbReference type="EMBL" id="CAJGYO010000013">
    <property type="protein sequence ID" value="CAD6265928.1"/>
    <property type="molecule type" value="Genomic_DNA"/>
</dbReference>
<reference evidence="5" key="1">
    <citation type="submission" date="2020-10" db="EMBL/GenBank/DDBJ databases">
        <authorList>
            <person name="Han B."/>
            <person name="Lu T."/>
            <person name="Zhao Q."/>
            <person name="Huang X."/>
            <person name="Zhao Y."/>
        </authorList>
    </citation>
    <scope>NUCLEOTIDE SEQUENCE</scope>
</reference>
<evidence type="ECO:0000256" key="1">
    <source>
        <dbReference type="ARBA" id="ARBA00022490"/>
    </source>
</evidence>
<protein>
    <recommendedName>
        <fullName evidence="4">Eukaryotic translation initiation factor 3 subunit E N-terminal domain-containing protein</fullName>
    </recommendedName>
</protein>
<dbReference type="InterPro" id="IPR016650">
    <property type="entry name" value="eIF3e"/>
</dbReference>
<keyword evidence="3" id="KW-0648">Protein biosynthesis</keyword>
<evidence type="ECO:0000259" key="4">
    <source>
        <dbReference type="SMART" id="SM01186"/>
    </source>
</evidence>
<dbReference type="AlphaFoldDB" id="A0A811R7F6"/>
<feature type="domain" description="Eukaryotic translation initiation factor 3 subunit E N-terminal" evidence="4">
    <location>
        <begin position="5"/>
        <end position="136"/>
    </location>
</feature>
<evidence type="ECO:0000313" key="5">
    <source>
        <dbReference type="EMBL" id="CAD6265928.1"/>
    </source>
</evidence>
<name>A0A811R7F6_9POAL</name>
<evidence type="ECO:0000256" key="3">
    <source>
        <dbReference type="ARBA" id="ARBA00022917"/>
    </source>
</evidence>
<dbReference type="Pfam" id="PF09440">
    <property type="entry name" value="eIF3_N"/>
    <property type="match status" value="1"/>
</dbReference>
<accession>A0A811R7F6</accession>
<organism evidence="5 6">
    <name type="scientific">Miscanthus lutarioriparius</name>
    <dbReference type="NCBI Taxonomy" id="422564"/>
    <lineage>
        <taxon>Eukaryota</taxon>
        <taxon>Viridiplantae</taxon>
        <taxon>Streptophyta</taxon>
        <taxon>Embryophyta</taxon>
        <taxon>Tracheophyta</taxon>
        <taxon>Spermatophyta</taxon>
        <taxon>Magnoliopsida</taxon>
        <taxon>Liliopsida</taxon>
        <taxon>Poales</taxon>
        <taxon>Poaceae</taxon>
        <taxon>PACMAD clade</taxon>
        <taxon>Panicoideae</taxon>
        <taxon>Andropogonodae</taxon>
        <taxon>Andropogoneae</taxon>
        <taxon>Saccharinae</taxon>
        <taxon>Miscanthus</taxon>
    </lineage>
</organism>
<sequence>MAEHDLTALMAAHLDRHLVFPLLEFLRERQLYSELEFLEAKIRLLSGTNMVDYAMDIHKSLHGTDDVPEDMVKRRAEVVSRLRSLEEAAAPLVAFLQNPQLVQELRPDKQYNIHMLQERYQFDPAKLKKLRLSFKENGGTRYSWKCFYDGAAALVLLSGQKAQELGLQVLARIRGYVDAAQVFSKPSSQLSHDWHEITMQPTPTWSPGLNLVTFLPNSVTTPAISWPGTMGYMALFLHSFMML</sequence>
<proteinExistence type="predicted"/>
<dbReference type="InterPro" id="IPR016039">
    <property type="entry name" value="Thiolase-like"/>
</dbReference>
<dbReference type="Proteomes" id="UP000604825">
    <property type="component" value="Unassembled WGS sequence"/>
</dbReference>
<keyword evidence="1" id="KW-0963">Cytoplasm</keyword>
<dbReference type="GO" id="GO:0003743">
    <property type="term" value="F:translation initiation factor activity"/>
    <property type="evidence" value="ECO:0007669"/>
    <property type="project" value="UniProtKB-KW"/>
</dbReference>
<dbReference type="GO" id="GO:0016746">
    <property type="term" value="F:acyltransferase activity"/>
    <property type="evidence" value="ECO:0007669"/>
    <property type="project" value="InterPro"/>
</dbReference>
<dbReference type="Gene3D" id="3.40.47.10">
    <property type="match status" value="1"/>
</dbReference>
<dbReference type="InterPro" id="IPR019010">
    <property type="entry name" value="eIF3e_N"/>
</dbReference>
<keyword evidence="2" id="KW-0396">Initiation factor</keyword>
<dbReference type="OrthoDB" id="782185at2759"/>
<dbReference type="SMART" id="SM01186">
    <property type="entry name" value="eIF3_N"/>
    <property type="match status" value="1"/>
</dbReference>
<dbReference type="GO" id="GO:0005852">
    <property type="term" value="C:eukaryotic translation initiation factor 3 complex"/>
    <property type="evidence" value="ECO:0007669"/>
    <property type="project" value="InterPro"/>
</dbReference>
<evidence type="ECO:0000313" key="6">
    <source>
        <dbReference type="Proteomes" id="UP000604825"/>
    </source>
</evidence>